<proteinExistence type="predicted"/>
<gene>
    <name evidence="1" type="ORF">H6G03_18280</name>
</gene>
<reference evidence="1" key="2">
    <citation type="submission" date="2020-08" db="EMBL/GenBank/DDBJ databases">
        <authorList>
            <person name="Chen M."/>
            <person name="Teng W."/>
            <person name="Zhao L."/>
            <person name="Hu C."/>
            <person name="Zhou Y."/>
            <person name="Han B."/>
            <person name="Song L."/>
            <person name="Shu W."/>
        </authorList>
    </citation>
    <scope>NUCLEOTIDE SEQUENCE</scope>
    <source>
        <strain evidence="1">FACHB-1375</strain>
    </source>
</reference>
<accession>A0A926VH25</accession>
<dbReference type="EMBL" id="JACJPW010000046">
    <property type="protein sequence ID" value="MBD2182988.1"/>
    <property type="molecule type" value="Genomic_DNA"/>
</dbReference>
<dbReference type="AlphaFoldDB" id="A0A926VH25"/>
<name>A0A926VH25_9CYAN</name>
<organism evidence="1 2">
    <name type="scientific">Aerosakkonema funiforme FACHB-1375</name>
    <dbReference type="NCBI Taxonomy" id="2949571"/>
    <lineage>
        <taxon>Bacteria</taxon>
        <taxon>Bacillati</taxon>
        <taxon>Cyanobacteriota</taxon>
        <taxon>Cyanophyceae</taxon>
        <taxon>Oscillatoriophycideae</taxon>
        <taxon>Aerosakkonematales</taxon>
        <taxon>Aerosakkonemataceae</taxon>
        <taxon>Aerosakkonema</taxon>
    </lineage>
</organism>
<comment type="caution">
    <text evidence="1">The sequence shown here is derived from an EMBL/GenBank/DDBJ whole genome shotgun (WGS) entry which is preliminary data.</text>
</comment>
<evidence type="ECO:0000313" key="1">
    <source>
        <dbReference type="EMBL" id="MBD2182988.1"/>
    </source>
</evidence>
<sequence length="78" mass="8637">MSDRIIGGEHEYLLRLAKGQTMTLTSNQGPLPTIIAPNGRILAGDPYTDSDRTLSHNFWDILSEFKDGAIKPQITPIK</sequence>
<keyword evidence="2" id="KW-1185">Reference proteome</keyword>
<evidence type="ECO:0000313" key="2">
    <source>
        <dbReference type="Proteomes" id="UP000641646"/>
    </source>
</evidence>
<reference evidence="1" key="1">
    <citation type="journal article" date="2015" name="ISME J.">
        <title>Draft Genome Sequence of Streptomyces incarnatus NRRL8089, which Produces the Nucleoside Antibiotic Sinefungin.</title>
        <authorList>
            <person name="Oshima K."/>
            <person name="Hattori M."/>
            <person name="Shimizu H."/>
            <person name="Fukuda K."/>
            <person name="Nemoto M."/>
            <person name="Inagaki K."/>
            <person name="Tamura T."/>
        </authorList>
    </citation>
    <scope>NUCLEOTIDE SEQUENCE</scope>
    <source>
        <strain evidence="1">FACHB-1375</strain>
    </source>
</reference>
<dbReference type="Proteomes" id="UP000641646">
    <property type="component" value="Unassembled WGS sequence"/>
</dbReference>
<protein>
    <submittedName>
        <fullName evidence="1">Uncharacterized protein</fullName>
    </submittedName>
</protein>